<dbReference type="Gene3D" id="3.40.50.300">
    <property type="entry name" value="P-loop containing nucleotide triphosphate hydrolases"/>
    <property type="match status" value="1"/>
</dbReference>
<dbReference type="InterPro" id="IPR008995">
    <property type="entry name" value="Mo/tungstate-bd_C_term_dom"/>
</dbReference>
<evidence type="ECO:0000313" key="9">
    <source>
        <dbReference type="EMBL" id="WKW16368.1"/>
    </source>
</evidence>
<reference evidence="9" key="1">
    <citation type="submission" date="2023-07" db="EMBL/GenBank/DDBJ databases">
        <authorList>
            <person name="Haufschild T."/>
            <person name="Kallscheuer N."/>
            <person name="Hammer J."/>
            <person name="Kohn T."/>
            <person name="Kabuu M."/>
            <person name="Jogler M."/>
            <person name="Wohfarth N."/>
            <person name="Heuer A."/>
            <person name="Rohde M."/>
            <person name="van Teeseling M.C.F."/>
            <person name="Jogler C."/>
        </authorList>
    </citation>
    <scope>NUCLEOTIDE SEQUENCE</scope>
    <source>
        <strain evidence="8">Strain 138</strain>
        <strain evidence="9">Strain 318</strain>
    </source>
</reference>
<gene>
    <name evidence="8" type="ORF">Strain138_002782</name>
    <name evidence="9" type="ORF">Strain318_002782</name>
</gene>
<keyword evidence="10" id="KW-1185">Reference proteome</keyword>
<dbReference type="EMBL" id="CP130612">
    <property type="protein sequence ID" value="WKW13461.1"/>
    <property type="molecule type" value="Genomic_DNA"/>
</dbReference>
<keyword evidence="1" id="KW-0813">Transport</keyword>
<organism evidence="9 10">
    <name type="scientific">Pseudogemmatithrix spongiicola</name>
    <dbReference type="NCBI Taxonomy" id="3062599"/>
    <lineage>
        <taxon>Bacteria</taxon>
        <taxon>Pseudomonadati</taxon>
        <taxon>Gemmatimonadota</taxon>
        <taxon>Gemmatimonadia</taxon>
        <taxon>Gemmatimonadales</taxon>
        <taxon>Gemmatimonadaceae</taxon>
        <taxon>Pseudogemmatithrix</taxon>
    </lineage>
</organism>
<evidence type="ECO:0000313" key="10">
    <source>
        <dbReference type="Proteomes" id="UP001229955"/>
    </source>
</evidence>
<evidence type="ECO:0000256" key="1">
    <source>
        <dbReference type="ARBA" id="ARBA00022448"/>
    </source>
</evidence>
<feature type="domain" description="Mop" evidence="7">
    <location>
        <begin position="295"/>
        <end position="359"/>
    </location>
</feature>
<evidence type="ECO:0000259" key="6">
    <source>
        <dbReference type="PROSITE" id="PS50893"/>
    </source>
</evidence>
<dbReference type="InterPro" id="IPR005116">
    <property type="entry name" value="Transp-assoc_OB_typ1"/>
</dbReference>
<dbReference type="SUPFAM" id="SSF52540">
    <property type="entry name" value="P-loop containing nucleoside triphosphate hydrolases"/>
    <property type="match status" value="1"/>
</dbReference>
<dbReference type="EMBL" id="CP130613">
    <property type="protein sequence ID" value="WKW16368.1"/>
    <property type="molecule type" value="Genomic_DNA"/>
</dbReference>
<dbReference type="SMART" id="SM00382">
    <property type="entry name" value="AAA"/>
    <property type="match status" value="1"/>
</dbReference>
<evidence type="ECO:0000256" key="5">
    <source>
        <dbReference type="PROSITE-ProRule" id="PRU01213"/>
    </source>
</evidence>
<evidence type="ECO:0000256" key="2">
    <source>
        <dbReference type="ARBA" id="ARBA00022505"/>
    </source>
</evidence>
<keyword evidence="3" id="KW-0547">Nucleotide-binding</keyword>
<sequence>MIALSGVTARKGRFALADVSVSLAEGEYGVVIGPAGSGKTTLLEVIAGLLVPAAGTVQVGGVDARRLAPEDRHLSLVYQHAYLFPHLSVRDNVAYGTADARSLQEVEERLDVGAYYSRDILGLSGGERQIVALARALARRPRLLLLDEPFSALDPRRRMLVRREVRQLHRDWGLTTLQVTHDFAEAGMLGDRAILLDAGRVLQQGTPAEVFRRPASPYVAEFLGAENVFGGIARELGEVSPDWVEGDPAQYARGHRAFAFETEGLTLYAVGDFAPGVGHAVIRAEEITISRDHVHDSARNRLAGRVTEVQALGALTRVTLDVRGVPLVAALTTRSALELRLEPGLAVVASFKAMAVHLC</sequence>
<dbReference type="RefSeq" id="WP_367886316.1">
    <property type="nucleotide sequence ID" value="NZ_CP130612.1"/>
</dbReference>
<dbReference type="InterPro" id="IPR003593">
    <property type="entry name" value="AAA+_ATPase"/>
</dbReference>
<dbReference type="InterPro" id="IPR050093">
    <property type="entry name" value="ABC_SmlMolc_Importer"/>
</dbReference>
<keyword evidence="4 9" id="KW-0067">ATP-binding</keyword>
<accession>A0AA49K341</accession>
<evidence type="ECO:0000256" key="4">
    <source>
        <dbReference type="ARBA" id="ARBA00022840"/>
    </source>
</evidence>
<evidence type="ECO:0000259" key="7">
    <source>
        <dbReference type="PROSITE" id="PS51866"/>
    </source>
</evidence>
<dbReference type="InterPro" id="IPR027417">
    <property type="entry name" value="P-loop_NTPase"/>
</dbReference>
<dbReference type="PROSITE" id="PS50893">
    <property type="entry name" value="ABC_TRANSPORTER_2"/>
    <property type="match status" value="1"/>
</dbReference>
<protein>
    <submittedName>
        <fullName evidence="9">ABC transporter ATP-binding protein</fullName>
    </submittedName>
</protein>
<dbReference type="Pfam" id="PF00005">
    <property type="entry name" value="ABC_tran"/>
    <property type="match status" value="1"/>
</dbReference>
<dbReference type="PROSITE" id="PS51866">
    <property type="entry name" value="MOP"/>
    <property type="match status" value="1"/>
</dbReference>
<dbReference type="PANTHER" id="PTHR42781:SF4">
    <property type="entry name" value="SPERMIDINE_PUTRESCINE IMPORT ATP-BINDING PROTEIN POTA"/>
    <property type="match status" value="1"/>
</dbReference>
<dbReference type="InterPro" id="IPR004606">
    <property type="entry name" value="Mop_domain"/>
</dbReference>
<feature type="domain" description="ABC transporter" evidence="6">
    <location>
        <begin position="1"/>
        <end position="223"/>
    </location>
</feature>
<dbReference type="Gene3D" id="2.40.50.100">
    <property type="match status" value="1"/>
</dbReference>
<name>A0AA49K341_9BACT</name>
<dbReference type="SUPFAM" id="SSF50331">
    <property type="entry name" value="MOP-like"/>
    <property type="match status" value="1"/>
</dbReference>
<evidence type="ECO:0000313" key="8">
    <source>
        <dbReference type="EMBL" id="WKW13461.1"/>
    </source>
</evidence>
<dbReference type="AlphaFoldDB" id="A0AA49K341"/>
<dbReference type="GO" id="GO:0016887">
    <property type="term" value="F:ATP hydrolysis activity"/>
    <property type="evidence" value="ECO:0007669"/>
    <property type="project" value="InterPro"/>
</dbReference>
<dbReference type="Proteomes" id="UP001229955">
    <property type="component" value="Chromosome"/>
</dbReference>
<keyword evidence="2 5" id="KW-0500">Molybdenum</keyword>
<evidence type="ECO:0000256" key="3">
    <source>
        <dbReference type="ARBA" id="ARBA00022741"/>
    </source>
</evidence>
<dbReference type="Pfam" id="PF03459">
    <property type="entry name" value="TOBE"/>
    <property type="match status" value="1"/>
</dbReference>
<dbReference type="PANTHER" id="PTHR42781">
    <property type="entry name" value="SPERMIDINE/PUTRESCINE IMPORT ATP-BINDING PROTEIN POTA"/>
    <property type="match status" value="1"/>
</dbReference>
<proteinExistence type="predicted"/>
<accession>A0AA49JWV6</accession>
<dbReference type="GO" id="GO:0015689">
    <property type="term" value="P:molybdate ion transport"/>
    <property type="evidence" value="ECO:0007669"/>
    <property type="project" value="InterPro"/>
</dbReference>
<dbReference type="GO" id="GO:0005524">
    <property type="term" value="F:ATP binding"/>
    <property type="evidence" value="ECO:0007669"/>
    <property type="project" value="UniProtKB-KW"/>
</dbReference>
<dbReference type="KEGG" id="pspc:Strain318_002782"/>
<dbReference type="InterPro" id="IPR003439">
    <property type="entry name" value="ABC_transporter-like_ATP-bd"/>
</dbReference>